<keyword evidence="3" id="KW-0597">Phosphoprotein</keyword>
<feature type="transmembrane region" description="Helical" evidence="7">
    <location>
        <begin position="189"/>
        <end position="210"/>
    </location>
</feature>
<evidence type="ECO:0000256" key="5">
    <source>
        <dbReference type="ARBA" id="ARBA00022777"/>
    </source>
</evidence>
<evidence type="ECO:0000256" key="3">
    <source>
        <dbReference type="ARBA" id="ARBA00022553"/>
    </source>
</evidence>
<dbReference type="STRING" id="1225127.SAMN05661030_2702"/>
<feature type="transmembrane region" description="Helical" evidence="7">
    <location>
        <begin position="42"/>
        <end position="63"/>
    </location>
</feature>
<dbReference type="InterPro" id="IPR050980">
    <property type="entry name" value="2C_sensor_his_kinase"/>
</dbReference>
<evidence type="ECO:0000259" key="8">
    <source>
        <dbReference type="PROSITE" id="PS50109"/>
    </source>
</evidence>
<keyword evidence="10" id="KW-1185">Reference proteome</keyword>
<sequence length="464" mass="47327">MVAPWDDRHQLLVLAASLAFLAAGAAHLMRGRLTGSGSSRQLGAALVILGLHLPASFVVRVLLDGDAAVLARATEAAMVAAAAVCALRALVPRAPAVLRRGLVAAVTGIAVLLLGLLGSSDPGTVRGALAAGFLGAALLWAAVAVVADRADPLGDSGRASSQAVALVAAALAIGTACTGVSAVVPPGPLVGGLVDLLLLGAGVLAAAAALRRIGDALDGQERYVAGLVEQLAQHELVLQQTRGCLHDARAALAGIQAATSASHHPAVRSDPRRRQQLERATADEMRRLQRMLRMPERPAAVAEVDLDVLLSSLVTVHRERGLRVRWDGGTGTPVRTDGDAVAVIVGNLLGNALVHAPGALVEVRVRVAEVLTIQVSDDGPGLTDLQRLGAFEAGARRDGSPGEGIGLALSRDLARRHGGDLVSRPATAGATFRLTLPVHPLPVPVEPLPGTGVVDGRTGLRLAG</sequence>
<dbReference type="OrthoDB" id="5195045at2"/>
<dbReference type="PROSITE" id="PS50109">
    <property type="entry name" value="HIS_KIN"/>
    <property type="match status" value="1"/>
</dbReference>
<feature type="transmembrane region" description="Helical" evidence="7">
    <location>
        <begin position="102"/>
        <end position="119"/>
    </location>
</feature>
<keyword evidence="4" id="KW-0808">Transferase</keyword>
<dbReference type="Gene3D" id="3.30.565.10">
    <property type="entry name" value="Histidine kinase-like ATPase, C-terminal domain"/>
    <property type="match status" value="1"/>
</dbReference>
<evidence type="ECO:0000313" key="10">
    <source>
        <dbReference type="Proteomes" id="UP000199022"/>
    </source>
</evidence>
<dbReference type="InterPro" id="IPR003594">
    <property type="entry name" value="HATPase_dom"/>
</dbReference>
<evidence type="ECO:0000256" key="7">
    <source>
        <dbReference type="SAM" id="Phobius"/>
    </source>
</evidence>
<dbReference type="PANTHER" id="PTHR44936">
    <property type="entry name" value="SENSOR PROTEIN CREC"/>
    <property type="match status" value="1"/>
</dbReference>
<dbReference type="EC" id="2.7.13.3" evidence="2"/>
<dbReference type="InterPro" id="IPR036890">
    <property type="entry name" value="HATPase_C_sf"/>
</dbReference>
<evidence type="ECO:0000313" key="9">
    <source>
        <dbReference type="EMBL" id="SFD19482.1"/>
    </source>
</evidence>
<dbReference type="SMART" id="SM00387">
    <property type="entry name" value="HATPase_c"/>
    <property type="match status" value="1"/>
</dbReference>
<feature type="transmembrane region" description="Helical" evidence="7">
    <location>
        <begin position="69"/>
        <end position="90"/>
    </location>
</feature>
<keyword evidence="7" id="KW-0812">Transmembrane</keyword>
<organism evidence="9 10">
    <name type="scientific">Klenkia taihuensis</name>
    <dbReference type="NCBI Taxonomy" id="1225127"/>
    <lineage>
        <taxon>Bacteria</taxon>
        <taxon>Bacillati</taxon>
        <taxon>Actinomycetota</taxon>
        <taxon>Actinomycetes</taxon>
        <taxon>Geodermatophilales</taxon>
        <taxon>Geodermatophilaceae</taxon>
        <taxon>Klenkia</taxon>
    </lineage>
</organism>
<dbReference type="RefSeq" id="WP_091559702.1">
    <property type="nucleotide sequence ID" value="NZ_BNAC01000001.1"/>
</dbReference>
<evidence type="ECO:0000256" key="4">
    <source>
        <dbReference type="ARBA" id="ARBA00022679"/>
    </source>
</evidence>
<keyword evidence="5 9" id="KW-0418">Kinase</keyword>
<dbReference type="Proteomes" id="UP000199022">
    <property type="component" value="Unassembled WGS sequence"/>
</dbReference>
<comment type="catalytic activity">
    <reaction evidence="1">
        <text>ATP + protein L-histidine = ADP + protein N-phospho-L-histidine.</text>
        <dbReference type="EC" id="2.7.13.3"/>
    </reaction>
</comment>
<feature type="transmembrane region" description="Helical" evidence="7">
    <location>
        <begin position="159"/>
        <end position="183"/>
    </location>
</feature>
<gene>
    <name evidence="9" type="ORF">SAMN05661030_2702</name>
</gene>
<evidence type="ECO:0000256" key="2">
    <source>
        <dbReference type="ARBA" id="ARBA00012438"/>
    </source>
</evidence>
<keyword evidence="6" id="KW-0902">Two-component regulatory system</keyword>
<dbReference type="Pfam" id="PF02518">
    <property type="entry name" value="HATPase_c"/>
    <property type="match status" value="1"/>
</dbReference>
<feature type="domain" description="Histidine kinase" evidence="8">
    <location>
        <begin position="243"/>
        <end position="440"/>
    </location>
</feature>
<protein>
    <recommendedName>
        <fullName evidence="2">histidine kinase</fullName>
        <ecNumber evidence="2">2.7.13.3</ecNumber>
    </recommendedName>
</protein>
<dbReference type="SUPFAM" id="SSF55874">
    <property type="entry name" value="ATPase domain of HSP90 chaperone/DNA topoisomerase II/histidine kinase"/>
    <property type="match status" value="1"/>
</dbReference>
<dbReference type="GO" id="GO:0004673">
    <property type="term" value="F:protein histidine kinase activity"/>
    <property type="evidence" value="ECO:0007669"/>
    <property type="project" value="UniProtKB-EC"/>
</dbReference>
<feature type="transmembrane region" description="Helical" evidence="7">
    <location>
        <begin position="125"/>
        <end position="147"/>
    </location>
</feature>
<reference evidence="10" key="1">
    <citation type="submission" date="2016-10" db="EMBL/GenBank/DDBJ databases">
        <authorList>
            <person name="Varghese N."/>
            <person name="Submissions S."/>
        </authorList>
    </citation>
    <scope>NUCLEOTIDE SEQUENCE [LARGE SCALE GENOMIC DNA]</scope>
    <source>
        <strain evidence="10">DSM 45962</strain>
    </source>
</reference>
<accession>A0A1I1QBZ5</accession>
<dbReference type="PRINTS" id="PR00344">
    <property type="entry name" value="BCTRLSENSOR"/>
</dbReference>
<dbReference type="InterPro" id="IPR004358">
    <property type="entry name" value="Sig_transdc_His_kin-like_C"/>
</dbReference>
<dbReference type="AlphaFoldDB" id="A0A1I1QBZ5"/>
<name>A0A1I1QBZ5_9ACTN</name>
<evidence type="ECO:0000256" key="6">
    <source>
        <dbReference type="ARBA" id="ARBA00023012"/>
    </source>
</evidence>
<dbReference type="PANTHER" id="PTHR44936:SF9">
    <property type="entry name" value="SENSOR PROTEIN CREC"/>
    <property type="match status" value="1"/>
</dbReference>
<evidence type="ECO:0000256" key="1">
    <source>
        <dbReference type="ARBA" id="ARBA00000085"/>
    </source>
</evidence>
<dbReference type="GO" id="GO:0000160">
    <property type="term" value="P:phosphorelay signal transduction system"/>
    <property type="evidence" value="ECO:0007669"/>
    <property type="project" value="UniProtKB-KW"/>
</dbReference>
<keyword evidence="7" id="KW-0472">Membrane</keyword>
<dbReference type="InterPro" id="IPR005467">
    <property type="entry name" value="His_kinase_dom"/>
</dbReference>
<dbReference type="EMBL" id="FOMD01000003">
    <property type="protein sequence ID" value="SFD19482.1"/>
    <property type="molecule type" value="Genomic_DNA"/>
</dbReference>
<feature type="transmembrane region" description="Helical" evidence="7">
    <location>
        <begin position="12"/>
        <end position="30"/>
    </location>
</feature>
<keyword evidence="7" id="KW-1133">Transmembrane helix</keyword>
<proteinExistence type="predicted"/>